<protein>
    <submittedName>
        <fullName evidence="2">TIGR00282 family metallophosphoesterase</fullName>
    </submittedName>
</protein>
<dbReference type="InterPro" id="IPR005235">
    <property type="entry name" value="YmdB-like"/>
</dbReference>
<dbReference type="RefSeq" id="WP_308950632.1">
    <property type="nucleotide sequence ID" value="NZ_JARXHW010000025.1"/>
</dbReference>
<accession>A0ABU1AYG9</accession>
<reference evidence="2 3" key="1">
    <citation type="submission" date="2023-04" db="EMBL/GenBank/DDBJ databases">
        <title>A novel bacteria isolated from coastal sediment.</title>
        <authorList>
            <person name="Liu X.-J."/>
            <person name="Du Z.-J."/>
        </authorList>
    </citation>
    <scope>NUCLEOTIDE SEQUENCE [LARGE SCALE GENOMIC DNA]</scope>
    <source>
        <strain evidence="2 3">SDUM461003</strain>
    </source>
</reference>
<feature type="domain" description="Capsule synthesis protein CapA" evidence="1">
    <location>
        <begin position="3"/>
        <end position="185"/>
    </location>
</feature>
<dbReference type="PANTHER" id="PTHR36303">
    <property type="entry name" value="2',3'-CYCLIC-NUCLEOTIDE 2'-PHOSPHODIESTERASE"/>
    <property type="match status" value="1"/>
</dbReference>
<dbReference type="InterPro" id="IPR029052">
    <property type="entry name" value="Metallo-depent_PP-like"/>
</dbReference>
<dbReference type="PIRSF" id="PIRSF004789">
    <property type="entry name" value="DR1281"/>
    <property type="match status" value="1"/>
</dbReference>
<organism evidence="2 3">
    <name type="scientific">Thalassobacterium maritimum</name>
    <dbReference type="NCBI Taxonomy" id="3041265"/>
    <lineage>
        <taxon>Bacteria</taxon>
        <taxon>Pseudomonadati</taxon>
        <taxon>Verrucomicrobiota</taxon>
        <taxon>Opitutia</taxon>
        <taxon>Puniceicoccales</taxon>
        <taxon>Coraliomargaritaceae</taxon>
        <taxon>Thalassobacterium</taxon>
    </lineage>
</organism>
<keyword evidence="3" id="KW-1185">Reference proteome</keyword>
<dbReference type="SUPFAM" id="SSF56300">
    <property type="entry name" value="Metallo-dependent phosphatases"/>
    <property type="match status" value="1"/>
</dbReference>
<dbReference type="Gene3D" id="3.60.21.10">
    <property type="match status" value="1"/>
</dbReference>
<evidence type="ECO:0000259" key="1">
    <source>
        <dbReference type="SMART" id="SM00854"/>
    </source>
</evidence>
<dbReference type="InterPro" id="IPR019079">
    <property type="entry name" value="Capsule_synth_CapA"/>
</dbReference>
<comment type="caution">
    <text evidence="2">The sequence shown here is derived from an EMBL/GenBank/DDBJ whole genome shotgun (WGS) entry which is preliminary data.</text>
</comment>
<dbReference type="Pfam" id="PF13277">
    <property type="entry name" value="YmdB"/>
    <property type="match status" value="1"/>
</dbReference>
<dbReference type="Proteomes" id="UP001225316">
    <property type="component" value="Unassembled WGS sequence"/>
</dbReference>
<dbReference type="SMART" id="SM00854">
    <property type="entry name" value="PGA_cap"/>
    <property type="match status" value="1"/>
</dbReference>
<dbReference type="EMBL" id="JARXHW010000025">
    <property type="protein sequence ID" value="MDQ8208160.1"/>
    <property type="molecule type" value="Genomic_DNA"/>
</dbReference>
<gene>
    <name evidence="2" type="ORF">QEH52_11615</name>
</gene>
<evidence type="ECO:0000313" key="3">
    <source>
        <dbReference type="Proteomes" id="UP001225316"/>
    </source>
</evidence>
<evidence type="ECO:0000313" key="2">
    <source>
        <dbReference type="EMBL" id="MDQ8208160.1"/>
    </source>
</evidence>
<name>A0ABU1AYG9_9BACT</name>
<dbReference type="NCBIfam" id="TIGR00282">
    <property type="entry name" value="TIGR00282 family metallophosphoesterase"/>
    <property type="match status" value="1"/>
</dbReference>
<dbReference type="PANTHER" id="PTHR36303:SF1">
    <property type="entry name" value="2',3'-CYCLIC-NUCLEOTIDE 2'-PHOSPHODIESTERASE"/>
    <property type="match status" value="1"/>
</dbReference>
<sequence length="260" mass="28030">MPKILFLGDIVGRPGRNFVIERVASLREEYGADIVIANAENSAGGAGMTKKIADSLIAAGVDAITLGDHVWDQKNFENEIDQLERVCRPANLPEQNPGRTHLIVEKDGFRLGILTVLGRNYLALKSSCPFRMADAKLEELKSQCDAVFVEAHMEATSEKIALGWHLDGRAAAVVGTHTHVPTADGRVLPAGTAYLSDAGMCGPYASVIGREVDQVVATFLDGMKRRFPVAEDDVRIAGCLIEVDASTGLSLSFQRVELAK</sequence>
<proteinExistence type="predicted"/>